<comment type="caution">
    <text evidence="3">The sequence shown here is derived from an EMBL/GenBank/DDBJ whole genome shotgun (WGS) entry which is preliminary data.</text>
</comment>
<feature type="domain" description="DUF1156" evidence="2">
    <location>
        <begin position="11"/>
        <end position="63"/>
    </location>
</feature>
<dbReference type="GO" id="GO:0003676">
    <property type="term" value="F:nucleic acid binding"/>
    <property type="evidence" value="ECO:0007669"/>
    <property type="project" value="InterPro"/>
</dbReference>
<dbReference type="Pfam" id="PF06634">
    <property type="entry name" value="DUF1156"/>
    <property type="match status" value="1"/>
</dbReference>
<dbReference type="Proteomes" id="UP001238163">
    <property type="component" value="Unassembled WGS sequence"/>
</dbReference>
<accession>A0AAE3VGH6</accession>
<feature type="compositionally biased region" description="Basic and acidic residues" evidence="1">
    <location>
        <begin position="712"/>
        <end position="724"/>
    </location>
</feature>
<feature type="region of interest" description="Disordered" evidence="1">
    <location>
        <begin position="959"/>
        <end position="1007"/>
    </location>
</feature>
<protein>
    <submittedName>
        <fullName evidence="3">Adenine-specific DNA methylase</fullName>
    </submittedName>
</protein>
<feature type="region of interest" description="Disordered" evidence="1">
    <location>
        <begin position="703"/>
        <end position="724"/>
    </location>
</feature>
<evidence type="ECO:0000259" key="2">
    <source>
        <dbReference type="Pfam" id="PF06634"/>
    </source>
</evidence>
<keyword evidence="4" id="KW-1185">Reference proteome</keyword>
<dbReference type="SUPFAM" id="SSF53335">
    <property type="entry name" value="S-adenosyl-L-methionine-dependent methyltransferases"/>
    <property type="match status" value="1"/>
</dbReference>
<keyword evidence="3" id="KW-0489">Methyltransferase</keyword>
<dbReference type="RefSeq" id="WP_307261415.1">
    <property type="nucleotide sequence ID" value="NZ_JAUSVL010000001.1"/>
</dbReference>
<proteinExistence type="predicted"/>
<dbReference type="Gene3D" id="3.40.50.150">
    <property type="entry name" value="Vaccinia Virus protein VP39"/>
    <property type="match status" value="2"/>
</dbReference>
<keyword evidence="3" id="KW-0808">Transferase</keyword>
<gene>
    <name evidence="3" type="ORF">J3R75_002088</name>
</gene>
<dbReference type="InterPro" id="IPR002052">
    <property type="entry name" value="DNA_methylase_N6_adenine_CS"/>
</dbReference>
<evidence type="ECO:0000313" key="3">
    <source>
        <dbReference type="EMBL" id="MDQ0289981.1"/>
    </source>
</evidence>
<evidence type="ECO:0000313" key="4">
    <source>
        <dbReference type="Proteomes" id="UP001238163"/>
    </source>
</evidence>
<feature type="region of interest" description="Disordered" evidence="1">
    <location>
        <begin position="1081"/>
        <end position="1102"/>
    </location>
</feature>
<organism evidence="3 4">
    <name type="scientific">Oligosphaera ethanolica</name>
    <dbReference type="NCBI Taxonomy" id="760260"/>
    <lineage>
        <taxon>Bacteria</taxon>
        <taxon>Pseudomonadati</taxon>
        <taxon>Lentisphaerota</taxon>
        <taxon>Oligosphaeria</taxon>
        <taxon>Oligosphaerales</taxon>
        <taxon>Oligosphaeraceae</taxon>
        <taxon>Oligosphaera</taxon>
    </lineage>
</organism>
<dbReference type="PROSITE" id="PS00092">
    <property type="entry name" value="N6_MTASE"/>
    <property type="match status" value="1"/>
</dbReference>
<dbReference type="InterPro" id="IPR009537">
    <property type="entry name" value="DUF1156"/>
</dbReference>
<dbReference type="AlphaFoldDB" id="A0AAE3VGH6"/>
<name>A0AAE3VGH6_9BACT</name>
<dbReference type="EMBL" id="JAUSVL010000001">
    <property type="protein sequence ID" value="MDQ0289981.1"/>
    <property type="molecule type" value="Genomic_DNA"/>
</dbReference>
<reference evidence="3" key="1">
    <citation type="submission" date="2023-07" db="EMBL/GenBank/DDBJ databases">
        <title>Genomic Encyclopedia of Type Strains, Phase IV (KMG-IV): sequencing the most valuable type-strain genomes for metagenomic binning, comparative biology and taxonomic classification.</title>
        <authorList>
            <person name="Goeker M."/>
        </authorList>
    </citation>
    <scope>NUCLEOTIDE SEQUENCE</scope>
    <source>
        <strain evidence="3">DSM 24202</strain>
    </source>
</reference>
<dbReference type="GO" id="GO:0032259">
    <property type="term" value="P:methylation"/>
    <property type="evidence" value="ECO:0007669"/>
    <property type="project" value="UniProtKB-KW"/>
</dbReference>
<dbReference type="GO" id="GO:0008168">
    <property type="term" value="F:methyltransferase activity"/>
    <property type="evidence" value="ECO:0007669"/>
    <property type="project" value="UniProtKB-KW"/>
</dbReference>
<feature type="compositionally biased region" description="Acidic residues" evidence="1">
    <location>
        <begin position="965"/>
        <end position="984"/>
    </location>
</feature>
<evidence type="ECO:0000256" key="1">
    <source>
        <dbReference type="SAM" id="MobiDB-lite"/>
    </source>
</evidence>
<dbReference type="InterPro" id="IPR029063">
    <property type="entry name" value="SAM-dependent_MTases_sf"/>
</dbReference>
<sequence>MADTPRLIEQAFPLKQASLTSVHEKNVRHGHISTLHIWPARRPLAACRAALLATLLPDPGTPELRRELCERIGGVVVEKTSRKKKSDGKMHEVVEDDVAGGILKWIGTEPKSGGKKKLQEHRDLVAQREKELQWFRDEIRKAHGGRVPKVLDPFAGGGAIPLEAMRLGCEATAVDINPVAWFILKCTLEYPQKLAGKTHPLPDFILKDEAFMADFYQAHSHLVGRTKKTKKQLAEESRQPSFWDKADSGRAPKADLAWHVRAWGRWVLSEARKELAPFYPTYADFETLMASPVAYEPQDMRLVPLKADGTPDIDALNAEFSAEYLAQPRNPRWVAKPTVAYLWARTVTCKNCRATVPLLKTRWLCKKDGKRVLLTMQPNRDRSGVEFGIDDNVPLQGGNAAQRRENDKRSGAGTMSKAGAKCPCCDTIMTTEDIRFEGKAGRLGMLATAVVTESQTSKAYRLPTQHEIDCAKRAEAELERVFKDVPFGLPTEPIAAGGSRAGGGSPFTVHIYGLDQWQKLYTSRQLLALGTLVRQIRGVTATSDAALPPEWREAVAAFLTVLFDKTADYSSVICTWHNGRELIGHTFARFALPITWDIAELATINEVGGSIFAQLEWVTRYIETALIAYNASPAPTVTRQSATQAQDERLLDAIVTDPPYYDAIPYSDCMDFFYVWIKRIVHGTRLDPSSVFAAATSPKWDSEANDGELIDDSSRHGGDAEKSKTTYEDGMARAFVACEKSLQPDGRLVIVFAHKHPDAWGTLVSAIIRAGFIVDGSWPIKTEMGTRQRAMNSAALASSLWIVCKKRPATAKPGWDNRVMEEMRSNITEKLRAFWDAGIRGPDFVWAATGPALEAYSKHPVVKKANDPGEVMTVGEFLVHVRRMVVDFVVGEVLMGTDDASDQAAVDRMDGPTAYYLLHRHDFGLADAPAGACILYATACGISDHDLEATWDLISTKNAGAKQADDDDGDADDDDDTADGEDEGSSGGQMKLKTWSQRKGRAMGYDAPSGRPVPLIDRVHRLMQLWRAGDVHKVDEYLDDNGLRRHELFRRLLQSLIELADRGSEERALLESLSNHIGAQGATAQKGEFMPNAKSWGRENDE</sequence>
<feature type="region of interest" description="Disordered" evidence="1">
    <location>
        <begin position="385"/>
        <end position="414"/>
    </location>
</feature>